<reference evidence="2 3" key="1">
    <citation type="submission" date="2016-11" db="EMBL/GenBank/DDBJ databases">
        <authorList>
            <person name="Klemetsen T."/>
        </authorList>
    </citation>
    <scope>NUCLEOTIDE SEQUENCE [LARGE SCALE GENOMIC DNA]</scope>
    <source>
        <strain evidence="2">MT 2528</strain>
    </source>
</reference>
<comment type="caution">
    <text evidence="2">The sequence shown here is derived from an EMBL/GenBank/DDBJ whole genome shotgun (WGS) entry which is preliminary data.</text>
</comment>
<evidence type="ECO:0000259" key="1">
    <source>
        <dbReference type="Pfam" id="PF13175"/>
    </source>
</evidence>
<feature type="domain" description="Endonuclease GajA/Old nuclease/RecF-like AAA" evidence="1">
    <location>
        <begin position="74"/>
        <end position="544"/>
    </location>
</feature>
<dbReference type="InterPro" id="IPR051396">
    <property type="entry name" value="Bact_Antivir_Def_Nuclease"/>
</dbReference>
<dbReference type="InterPro" id="IPR041685">
    <property type="entry name" value="AAA_GajA/Old/RecF-like"/>
</dbReference>
<evidence type="ECO:0000313" key="3">
    <source>
        <dbReference type="Proteomes" id="UP000182660"/>
    </source>
</evidence>
<accession>A0ABY1HLB1</accession>
<dbReference type="Gene3D" id="3.40.50.300">
    <property type="entry name" value="P-loop containing nucleotide triphosphate hydrolases"/>
    <property type="match status" value="1"/>
</dbReference>
<dbReference type="Proteomes" id="UP000182660">
    <property type="component" value="Unassembled WGS sequence"/>
</dbReference>
<keyword evidence="3" id="KW-1185">Reference proteome</keyword>
<dbReference type="PANTHER" id="PTHR43581">
    <property type="entry name" value="ATP/GTP PHOSPHATASE"/>
    <property type="match status" value="1"/>
</dbReference>
<evidence type="ECO:0000313" key="2">
    <source>
        <dbReference type="EMBL" id="SGZ02279.1"/>
    </source>
</evidence>
<dbReference type="SUPFAM" id="SSF52540">
    <property type="entry name" value="P-loop containing nucleoside triphosphate hydrolases"/>
    <property type="match status" value="1"/>
</dbReference>
<name>A0ABY1HLB1_9GAMM</name>
<dbReference type="InterPro" id="IPR027417">
    <property type="entry name" value="P-loop_NTPase"/>
</dbReference>
<protein>
    <recommendedName>
        <fullName evidence="1">Endonuclease GajA/Old nuclease/RecF-like AAA domain-containing protein</fullName>
    </recommendedName>
</protein>
<proteinExistence type="predicted"/>
<gene>
    <name evidence="2" type="ORF">MT2528_4363</name>
</gene>
<organism evidence="2 3">
    <name type="scientific">Moritella viscosa</name>
    <dbReference type="NCBI Taxonomy" id="80854"/>
    <lineage>
        <taxon>Bacteria</taxon>
        <taxon>Pseudomonadati</taxon>
        <taxon>Pseudomonadota</taxon>
        <taxon>Gammaproteobacteria</taxon>
        <taxon>Alteromonadales</taxon>
        <taxon>Moritellaceae</taxon>
        <taxon>Moritella</taxon>
    </lineage>
</organism>
<sequence length="635" mass="72889">MLSIDYKRSYLFLWCYHKHSLQLFHYSGAVEGHILTKCLYSNNRFSRGNYLVSSNLTFENNILLIINHYSESLMKLAYLHIQNHKALEDIDIPINSSHKCNYSDGKLTLQFSSVELDYYQGLDCSAIIGKNGVGKSTILDFLEVAYEGTDSSGIIVWFDSKTKKYHICTINLYIDENSVVSSQDYTFETDLSKLAKRHKIKLIKANNLTGVETNDFSNKRKSNSFIYDMSLSQYVKGSKKVVSQRTNRLIRYFNTSESFNKLEQPKVKFTFQFNTSSTAYLKSLLNNKNFVSKHIKSEEHLKLLKHQLNDHLSGVYLSEYQNIGSQLLRANLLSICNYLSKLTIIRKSHRDEIFIKFLVAFISRGFNESDIANILSEVRRDSSKSDIDSADSIVKLDAPIILLKYQEVLGILGKISHVIDVFIDEFQINKNNNLSTFNADLIIELTNCISNLPPLLLNNFPYGWNGFSTGEFAKLNIFSELYNYIHDQKNQSISSHLIIMDEVDLYLHPDWQRTFFSELLEFTKIEFPNDTVQIILSTHSPIIISDFLPEDIVSLDRNNGKTKVVESFGFASHITDLYVEGMHLSSTFGEHSKNAINQLLTRSNIQMLTNQDIALVKKIKSKNIQQMILGSYDKN</sequence>
<dbReference type="PANTHER" id="PTHR43581:SF2">
    <property type="entry name" value="EXCINUCLEASE ATPASE SUBUNIT"/>
    <property type="match status" value="1"/>
</dbReference>
<dbReference type="Pfam" id="PF13175">
    <property type="entry name" value="AAA_15"/>
    <property type="match status" value="1"/>
</dbReference>
<dbReference type="EMBL" id="FPLJ01000130">
    <property type="protein sequence ID" value="SGZ02279.1"/>
    <property type="molecule type" value="Genomic_DNA"/>
</dbReference>